<dbReference type="InterPro" id="IPR027417">
    <property type="entry name" value="P-loop_NTPase"/>
</dbReference>
<dbReference type="SUPFAM" id="SSF52540">
    <property type="entry name" value="P-loop containing nucleoside triphosphate hydrolases"/>
    <property type="match status" value="1"/>
</dbReference>
<name>A0AAD9NY15_RIDPI</name>
<protein>
    <recommendedName>
        <fullName evidence="5">EngB-type G domain-containing protein</fullName>
    </recommendedName>
</protein>
<dbReference type="InterPro" id="IPR030393">
    <property type="entry name" value="G_ENGB_dom"/>
</dbReference>
<dbReference type="Gene3D" id="3.40.50.300">
    <property type="entry name" value="P-loop containing nucleotide triphosphate hydrolases"/>
    <property type="match status" value="1"/>
</dbReference>
<dbReference type="GO" id="GO:0046872">
    <property type="term" value="F:metal ion binding"/>
    <property type="evidence" value="ECO:0007669"/>
    <property type="project" value="UniProtKB-KW"/>
</dbReference>
<evidence type="ECO:0000313" key="6">
    <source>
        <dbReference type="EMBL" id="KAK2184591.1"/>
    </source>
</evidence>
<dbReference type="PANTHER" id="PTHR46498:SF1">
    <property type="entry name" value="GTP-BINDING PROTEIN 8"/>
    <property type="match status" value="1"/>
</dbReference>
<dbReference type="Proteomes" id="UP001209878">
    <property type="component" value="Unassembled WGS sequence"/>
</dbReference>
<evidence type="ECO:0000259" key="5">
    <source>
        <dbReference type="PROSITE" id="PS51706"/>
    </source>
</evidence>
<sequence length="286" mass="32802">MNSCRRFATSCIAFSTVQFNQFHTHATKTERAKWSTKDVYSNPLSVLEPLLLIPLFDEKDQIFKPSVEEIKKAQDAFRPERGRSIEPLKGVINFTDLPDTRLPEVAFIGASNVGKTSLIRSLFFNPPDLRITVSKKPGHTKVVKIYKVNKAFCLVDMPGYGENMPPWYVESAEEYIMKRQQLVRTFLLIDGTTGITEEDRVGIEMMEEFGRPYALVLTKVDLTTHHIILKNLIELKKERSSWMRGALPQPFLIRCVAVSFPYHKFGILLCYSINYAFVKFLIARSN</sequence>
<evidence type="ECO:0000256" key="3">
    <source>
        <dbReference type="ARBA" id="ARBA00022842"/>
    </source>
</evidence>
<gene>
    <name evidence="6" type="ORF">NP493_258g00009</name>
</gene>
<dbReference type="PANTHER" id="PTHR46498">
    <property type="entry name" value="GTP-BINDING PROTEIN 8"/>
    <property type="match status" value="1"/>
</dbReference>
<reference evidence="6" key="1">
    <citation type="journal article" date="2023" name="Mol. Biol. Evol.">
        <title>Third-Generation Sequencing Reveals the Adaptive Role of the Epigenome in Three Deep-Sea Polychaetes.</title>
        <authorList>
            <person name="Perez M."/>
            <person name="Aroh O."/>
            <person name="Sun Y."/>
            <person name="Lan Y."/>
            <person name="Juniper S.K."/>
            <person name="Young C.R."/>
            <person name="Angers B."/>
            <person name="Qian P.Y."/>
        </authorList>
    </citation>
    <scope>NUCLEOTIDE SEQUENCE</scope>
    <source>
        <strain evidence="6">R07B-5</strain>
    </source>
</reference>
<accession>A0AAD9NY15</accession>
<dbReference type="PROSITE" id="PS51706">
    <property type="entry name" value="G_ENGB"/>
    <property type="match status" value="1"/>
</dbReference>
<organism evidence="6 7">
    <name type="scientific">Ridgeia piscesae</name>
    <name type="common">Tubeworm</name>
    <dbReference type="NCBI Taxonomy" id="27915"/>
    <lineage>
        <taxon>Eukaryota</taxon>
        <taxon>Metazoa</taxon>
        <taxon>Spiralia</taxon>
        <taxon>Lophotrochozoa</taxon>
        <taxon>Annelida</taxon>
        <taxon>Polychaeta</taxon>
        <taxon>Sedentaria</taxon>
        <taxon>Canalipalpata</taxon>
        <taxon>Sabellida</taxon>
        <taxon>Siboglinidae</taxon>
        <taxon>Ridgeia</taxon>
    </lineage>
</organism>
<evidence type="ECO:0000256" key="2">
    <source>
        <dbReference type="ARBA" id="ARBA00022741"/>
    </source>
</evidence>
<evidence type="ECO:0000256" key="1">
    <source>
        <dbReference type="ARBA" id="ARBA00022723"/>
    </source>
</evidence>
<feature type="domain" description="EngB-type G" evidence="5">
    <location>
        <begin position="101"/>
        <end position="283"/>
    </location>
</feature>
<dbReference type="EMBL" id="JAODUO010000259">
    <property type="protein sequence ID" value="KAK2184591.1"/>
    <property type="molecule type" value="Genomic_DNA"/>
</dbReference>
<dbReference type="Pfam" id="PF01926">
    <property type="entry name" value="MMR_HSR1"/>
    <property type="match status" value="1"/>
</dbReference>
<keyword evidence="3" id="KW-0460">Magnesium</keyword>
<dbReference type="AlphaFoldDB" id="A0AAD9NY15"/>
<comment type="caution">
    <text evidence="6">The sequence shown here is derived from an EMBL/GenBank/DDBJ whole genome shotgun (WGS) entry which is preliminary data.</text>
</comment>
<dbReference type="InterPro" id="IPR006073">
    <property type="entry name" value="GTP-bd"/>
</dbReference>
<keyword evidence="4" id="KW-0342">GTP-binding</keyword>
<evidence type="ECO:0000256" key="4">
    <source>
        <dbReference type="ARBA" id="ARBA00023134"/>
    </source>
</evidence>
<dbReference type="InterPro" id="IPR052279">
    <property type="entry name" value="EngB_GTPase"/>
</dbReference>
<keyword evidence="2" id="KW-0547">Nucleotide-binding</keyword>
<keyword evidence="1" id="KW-0479">Metal-binding</keyword>
<keyword evidence="7" id="KW-1185">Reference proteome</keyword>
<dbReference type="GO" id="GO:0005525">
    <property type="term" value="F:GTP binding"/>
    <property type="evidence" value="ECO:0007669"/>
    <property type="project" value="UniProtKB-KW"/>
</dbReference>
<evidence type="ECO:0000313" key="7">
    <source>
        <dbReference type="Proteomes" id="UP001209878"/>
    </source>
</evidence>
<dbReference type="GO" id="GO:0005739">
    <property type="term" value="C:mitochondrion"/>
    <property type="evidence" value="ECO:0007669"/>
    <property type="project" value="TreeGrafter"/>
</dbReference>
<proteinExistence type="predicted"/>